<proteinExistence type="predicted"/>
<accession>A0A183DIT1</accession>
<dbReference type="AlphaFoldDB" id="A0A183DIT1"/>
<protein>
    <submittedName>
        <fullName evidence="1">Tantalus domain-containing protein</fullName>
    </submittedName>
</protein>
<reference evidence="1" key="1">
    <citation type="submission" date="2016-06" db="UniProtKB">
        <authorList>
            <consortium name="WormBaseParasite"/>
        </authorList>
    </citation>
    <scope>IDENTIFICATION</scope>
</reference>
<sequence>LAKAARSDTSTFGRSTFFRRKLKEKRAKSLARNVVDDVSFENSCDMAFPAYERVTLRHPPFQRSQLKKRNICSFYRSAPVFS</sequence>
<organism evidence="1">
    <name type="scientific">Gongylonema pulchrum</name>
    <dbReference type="NCBI Taxonomy" id="637853"/>
    <lineage>
        <taxon>Eukaryota</taxon>
        <taxon>Metazoa</taxon>
        <taxon>Ecdysozoa</taxon>
        <taxon>Nematoda</taxon>
        <taxon>Chromadorea</taxon>
        <taxon>Rhabditida</taxon>
        <taxon>Spirurina</taxon>
        <taxon>Spiruromorpha</taxon>
        <taxon>Spiruroidea</taxon>
        <taxon>Gongylonematidae</taxon>
        <taxon>Gongylonema</taxon>
    </lineage>
</organism>
<name>A0A183DIT1_9BILA</name>
<evidence type="ECO:0000313" key="1">
    <source>
        <dbReference type="WBParaSite" id="GPUH_0000863201-mRNA-1"/>
    </source>
</evidence>
<dbReference type="WBParaSite" id="GPUH_0000863201-mRNA-1">
    <property type="protein sequence ID" value="GPUH_0000863201-mRNA-1"/>
    <property type="gene ID" value="GPUH_0000863201"/>
</dbReference>